<accession>A0A835N7Z1</accession>
<keyword evidence="3" id="KW-1185">Reference proteome</keyword>
<dbReference type="EMBL" id="JADGMS010000002">
    <property type="protein sequence ID" value="KAF9687820.1"/>
    <property type="molecule type" value="Genomic_DNA"/>
</dbReference>
<dbReference type="AlphaFoldDB" id="A0A835N7Z1"/>
<evidence type="ECO:0000313" key="3">
    <source>
        <dbReference type="Proteomes" id="UP000657918"/>
    </source>
</evidence>
<evidence type="ECO:0000313" key="2">
    <source>
        <dbReference type="EMBL" id="KAF9687820.1"/>
    </source>
</evidence>
<gene>
    <name evidence="2" type="ORF">SADUNF_Sadunf02G0132900</name>
</gene>
<name>A0A835N7Z1_9ROSI</name>
<dbReference type="PANTHER" id="PTHR36045:SF2">
    <property type="entry name" value="OS04G0558500 PROTEIN"/>
    <property type="match status" value="1"/>
</dbReference>
<evidence type="ECO:0000256" key="1">
    <source>
        <dbReference type="SAM" id="MobiDB-lite"/>
    </source>
</evidence>
<feature type="compositionally biased region" description="Acidic residues" evidence="1">
    <location>
        <begin position="17"/>
        <end position="28"/>
    </location>
</feature>
<sequence length="155" mass="17197">MLSSGTTRSPEKPESKFEDEEEAGELEQLDTQVKHMAKKILEYRATLLDQLKTTVASLLSSQRPILPECDSGSDTGPPGELNPDSGQDKSSRAALLTKEDQETAEKVHLMKEKISSYVSTMPVVLKRMRDCISRINKLDSYSGSMHPALKKKKTS</sequence>
<feature type="region of interest" description="Disordered" evidence="1">
    <location>
        <begin position="1"/>
        <end position="30"/>
    </location>
</feature>
<feature type="region of interest" description="Disordered" evidence="1">
    <location>
        <begin position="59"/>
        <end position="104"/>
    </location>
</feature>
<proteinExistence type="predicted"/>
<organism evidence="2 3">
    <name type="scientific">Salix dunnii</name>
    <dbReference type="NCBI Taxonomy" id="1413687"/>
    <lineage>
        <taxon>Eukaryota</taxon>
        <taxon>Viridiplantae</taxon>
        <taxon>Streptophyta</taxon>
        <taxon>Embryophyta</taxon>
        <taxon>Tracheophyta</taxon>
        <taxon>Spermatophyta</taxon>
        <taxon>Magnoliopsida</taxon>
        <taxon>eudicotyledons</taxon>
        <taxon>Gunneridae</taxon>
        <taxon>Pentapetalae</taxon>
        <taxon>rosids</taxon>
        <taxon>fabids</taxon>
        <taxon>Malpighiales</taxon>
        <taxon>Salicaceae</taxon>
        <taxon>Saliceae</taxon>
        <taxon>Salix</taxon>
    </lineage>
</organism>
<reference evidence="2 3" key="1">
    <citation type="submission" date="2020-10" db="EMBL/GenBank/DDBJ databases">
        <title>Plant Genome Project.</title>
        <authorList>
            <person name="Zhang R.-G."/>
        </authorList>
    </citation>
    <scope>NUCLEOTIDE SEQUENCE [LARGE SCALE GENOMIC DNA]</scope>
    <source>
        <strain evidence="2">FAFU-HL-1</strain>
        <tissue evidence="2">Leaf</tissue>
    </source>
</reference>
<protein>
    <submittedName>
        <fullName evidence="2">Uncharacterized protein</fullName>
    </submittedName>
</protein>
<feature type="compositionally biased region" description="Basic and acidic residues" evidence="1">
    <location>
        <begin position="86"/>
        <end position="104"/>
    </location>
</feature>
<comment type="caution">
    <text evidence="2">The sequence shown here is derived from an EMBL/GenBank/DDBJ whole genome shotgun (WGS) entry which is preliminary data.</text>
</comment>
<dbReference type="Proteomes" id="UP000657918">
    <property type="component" value="Unassembled WGS sequence"/>
</dbReference>
<dbReference type="OrthoDB" id="781564at2759"/>
<dbReference type="PANTHER" id="PTHR36045">
    <property type="entry name" value="OS04G0558500 PROTEIN"/>
    <property type="match status" value="1"/>
</dbReference>